<feature type="region of interest" description="Disordered" evidence="1">
    <location>
        <begin position="1"/>
        <end position="71"/>
    </location>
</feature>
<evidence type="ECO:0000313" key="3">
    <source>
        <dbReference type="Proteomes" id="UP000030302"/>
    </source>
</evidence>
<proteinExistence type="predicted"/>
<organism evidence="2 3">
    <name type="scientific">Collimonas arenae</name>
    <dbReference type="NCBI Taxonomy" id="279058"/>
    <lineage>
        <taxon>Bacteria</taxon>
        <taxon>Pseudomonadati</taxon>
        <taxon>Pseudomonadota</taxon>
        <taxon>Betaproteobacteria</taxon>
        <taxon>Burkholderiales</taxon>
        <taxon>Oxalobacteraceae</taxon>
        <taxon>Collimonas</taxon>
    </lineage>
</organism>
<dbReference type="EMBL" id="CP009962">
    <property type="protein sequence ID" value="AIY42862.1"/>
    <property type="molecule type" value="Genomic_DNA"/>
</dbReference>
<gene>
    <name evidence="2" type="ORF">LT85_3704</name>
</gene>
<dbReference type="Proteomes" id="UP000030302">
    <property type="component" value="Chromosome"/>
</dbReference>
<sequence length="71" mass="7330">MPQCRSPVVSQADIMNHDGRPHPSAPASAQATPNHNTRHAGSTSNSRSQAARANMLGRIGGAGSLNADARD</sequence>
<dbReference type="HOGENOM" id="CLU_2733041_0_0_4"/>
<dbReference type="KEGG" id="care:LT85_3704"/>
<evidence type="ECO:0000313" key="2">
    <source>
        <dbReference type="EMBL" id="AIY42862.1"/>
    </source>
</evidence>
<keyword evidence="3" id="KW-1185">Reference proteome</keyword>
<name>A0A0A1FJ11_9BURK</name>
<accession>A0A0A1FJ11</accession>
<dbReference type="STRING" id="279058.LT85_3704"/>
<evidence type="ECO:0000256" key="1">
    <source>
        <dbReference type="SAM" id="MobiDB-lite"/>
    </source>
</evidence>
<dbReference type="AlphaFoldDB" id="A0A0A1FJ11"/>
<protein>
    <submittedName>
        <fullName evidence="2">Uncharacterized protein</fullName>
    </submittedName>
</protein>
<feature type="compositionally biased region" description="Polar residues" evidence="1">
    <location>
        <begin position="27"/>
        <end position="51"/>
    </location>
</feature>
<reference evidence="3" key="1">
    <citation type="journal article" date="2014" name="Soil Biol. Biochem.">
        <title>Structure and function of bacterial communities in ageing soils: Insights from the Mendocino ecological staircase.</title>
        <authorList>
            <person name="Uroz S."/>
            <person name="Tech J.J."/>
            <person name="Sawaya N.A."/>
            <person name="Frey-Klett P."/>
            <person name="Leveau J.H.J."/>
        </authorList>
    </citation>
    <scope>NUCLEOTIDE SEQUENCE [LARGE SCALE GENOMIC DNA]</scope>
    <source>
        <strain evidence="3">Cal35</strain>
    </source>
</reference>